<organism evidence="2">
    <name type="scientific">Candidatus Atribacter allofermentans</name>
    <dbReference type="NCBI Taxonomy" id="1852833"/>
    <lineage>
        <taxon>Bacteria</taxon>
        <taxon>Pseudomonadati</taxon>
        <taxon>Atribacterota</taxon>
        <taxon>Atribacteria</taxon>
        <taxon>Atribacterales</taxon>
        <taxon>Atribacteraceae</taxon>
        <taxon>Atribacter</taxon>
    </lineage>
</organism>
<proteinExistence type="predicted"/>
<sequence length="48" mass="5371">MVKTAIIKIIAVLTICFFDFLRGLNNFEPPIQPSQEPGNKNSHNDGKN</sequence>
<protein>
    <submittedName>
        <fullName evidence="2">Uncharacterized protein</fullName>
    </submittedName>
</protein>
<name>A0A1V5SRC3_9BACT</name>
<comment type="caution">
    <text evidence="2">The sequence shown here is derived from an EMBL/GenBank/DDBJ whole genome shotgun (WGS) entry which is preliminary data.</text>
</comment>
<evidence type="ECO:0000313" key="2">
    <source>
        <dbReference type="EMBL" id="OQA57035.1"/>
    </source>
</evidence>
<dbReference type="AlphaFoldDB" id="A0A1V5SRC3"/>
<accession>A0A1V5SRC3</accession>
<reference evidence="2" key="1">
    <citation type="submission" date="2017-02" db="EMBL/GenBank/DDBJ databases">
        <title>Delving into the versatile metabolic prowess of the omnipresent phylum Bacteroidetes.</title>
        <authorList>
            <person name="Nobu M.K."/>
            <person name="Mei R."/>
            <person name="Narihiro T."/>
            <person name="Kuroda K."/>
            <person name="Liu W.-T."/>
        </authorList>
    </citation>
    <scope>NUCLEOTIDE SEQUENCE</scope>
    <source>
        <strain evidence="2">ADurb.Bin276</strain>
    </source>
</reference>
<evidence type="ECO:0000256" key="1">
    <source>
        <dbReference type="SAM" id="MobiDB-lite"/>
    </source>
</evidence>
<dbReference type="EMBL" id="MWBQ01000098">
    <property type="protein sequence ID" value="OQA57035.1"/>
    <property type="molecule type" value="Genomic_DNA"/>
</dbReference>
<gene>
    <name evidence="2" type="ORF">BWY41_01373</name>
</gene>
<dbReference type="Proteomes" id="UP000485569">
    <property type="component" value="Unassembled WGS sequence"/>
</dbReference>
<feature type="region of interest" description="Disordered" evidence="1">
    <location>
        <begin position="29"/>
        <end position="48"/>
    </location>
</feature>